<keyword evidence="3" id="KW-0496">Mitochondrion</keyword>
<name>A0ABR3JBX2_9AGAR</name>
<feature type="compositionally biased region" description="Low complexity" evidence="5">
    <location>
        <begin position="492"/>
        <end position="505"/>
    </location>
</feature>
<dbReference type="InterPro" id="IPR006571">
    <property type="entry name" value="TLDc_dom"/>
</dbReference>
<feature type="compositionally biased region" description="Low complexity" evidence="5">
    <location>
        <begin position="373"/>
        <end position="391"/>
    </location>
</feature>
<evidence type="ECO:0000259" key="6">
    <source>
        <dbReference type="PROSITE" id="PS51886"/>
    </source>
</evidence>
<evidence type="ECO:0000313" key="8">
    <source>
        <dbReference type="Proteomes" id="UP001556367"/>
    </source>
</evidence>
<reference evidence="8" key="1">
    <citation type="submission" date="2024-06" db="EMBL/GenBank/DDBJ databases">
        <title>Multi-omics analyses provide insights into the biosynthesis of the anticancer antibiotic pleurotin in Hohenbuehelia grisea.</title>
        <authorList>
            <person name="Weaver J.A."/>
            <person name="Alberti F."/>
        </authorList>
    </citation>
    <scope>NUCLEOTIDE SEQUENCE [LARGE SCALE GENOMIC DNA]</scope>
    <source>
        <strain evidence="8">T-177</strain>
    </source>
</reference>
<feature type="region of interest" description="Disordered" evidence="5">
    <location>
        <begin position="1"/>
        <end position="136"/>
    </location>
</feature>
<protein>
    <recommendedName>
        <fullName evidence="4">Oxidation resistance protein 1</fullName>
    </recommendedName>
</protein>
<evidence type="ECO:0000256" key="4">
    <source>
        <dbReference type="ARBA" id="ARBA00040604"/>
    </source>
</evidence>
<feature type="region of interest" description="Disordered" evidence="5">
    <location>
        <begin position="349"/>
        <end position="463"/>
    </location>
</feature>
<dbReference type="Proteomes" id="UP001556367">
    <property type="component" value="Unassembled WGS sequence"/>
</dbReference>
<feature type="region of interest" description="Disordered" evidence="5">
    <location>
        <begin position="180"/>
        <end position="217"/>
    </location>
</feature>
<sequence length="737" mass="77497">MAIHAGPSSAAIKDRIEEARASTPSGDEANIDKFATLFSPATPRASPVLGPVDAQSTHSTQPVPLRPRPQPRARQSTAGDTDSEFGSFVSVSANEDPLSSFGSFDSNPETSFALPPPLKPSVPSSQAPPREPLSFDPLAQNASLEFFDKFGQDAKRASEKNKKSVLDELLLHEDDPLYWLSSEGTGEPSTQTEVVGSPDSEFGEMIGATSEPGNSAFSTKDLQASLLDLDFEFFTPSVTPIPESHSSDPASSASTSPTRRHSRAATSPSRPVPKRRRSSSLHPPSLAPPVASSPSVIPASPAAASVSFYDSKFDDVSPERSGRPLPPRSASYQTLSSISSRWMSSLLPAATPASSVKQSGSGGALPSLESIFGSLTSSGSSAGSAGGATPETSRRSRSTTPVRQPAPQHSSTRFSGFASSPPVTISHGTPFAPPPQTNHGASPFAPHTFIPPTGAPGFTGEGYDWDKGFSVELERELSEGHGEVPPKAMDAAAGRGTSRPSSSTSHTVDNGSVNPNVIVGGVGELIEKKTGSVLLEGRREMTDPILTVDVADAIRSRLPALSRLPRAWHLIYSLDQHGISLNTLYTRCELPPHAIMGKKPSPGGMGFGAPTNAGALVVVKDAGDAVFGAWMGEGIRTSRGKGYFGSGESFLWRYVNDQLEVFKWTGKNDYVALCEPDYLSFGGGDGQYGLYLDDTLLDGSSARCPTFDNAPLCSPAPQKAGATPFECVGLEVWGVWG</sequence>
<feature type="domain" description="TLDc" evidence="6">
    <location>
        <begin position="544"/>
        <end position="731"/>
    </location>
</feature>
<dbReference type="EMBL" id="JASNQZ010000010">
    <property type="protein sequence ID" value="KAL0952980.1"/>
    <property type="molecule type" value="Genomic_DNA"/>
</dbReference>
<dbReference type="PROSITE" id="PS51886">
    <property type="entry name" value="TLDC"/>
    <property type="match status" value="1"/>
</dbReference>
<feature type="compositionally biased region" description="Basic and acidic residues" evidence="5">
    <location>
        <begin position="313"/>
        <end position="322"/>
    </location>
</feature>
<feature type="compositionally biased region" description="Low complexity" evidence="5">
    <location>
        <begin position="280"/>
        <end position="298"/>
    </location>
</feature>
<feature type="compositionally biased region" description="Polar residues" evidence="5">
    <location>
        <begin position="182"/>
        <end position="194"/>
    </location>
</feature>
<feature type="compositionally biased region" description="Polar residues" evidence="5">
    <location>
        <begin position="407"/>
        <end position="427"/>
    </location>
</feature>
<evidence type="ECO:0000256" key="2">
    <source>
        <dbReference type="ARBA" id="ARBA00009540"/>
    </source>
</evidence>
<feature type="region of interest" description="Disordered" evidence="5">
    <location>
        <begin position="475"/>
        <end position="514"/>
    </location>
</feature>
<evidence type="ECO:0000256" key="3">
    <source>
        <dbReference type="ARBA" id="ARBA00023128"/>
    </source>
</evidence>
<evidence type="ECO:0000256" key="5">
    <source>
        <dbReference type="SAM" id="MobiDB-lite"/>
    </source>
</evidence>
<comment type="caution">
    <text evidence="7">The sequence shown here is derived from an EMBL/GenBank/DDBJ whole genome shotgun (WGS) entry which is preliminary data.</text>
</comment>
<feature type="compositionally biased region" description="Polar residues" evidence="5">
    <location>
        <begin position="100"/>
        <end position="110"/>
    </location>
</feature>
<comment type="subcellular location">
    <subcellularLocation>
        <location evidence="1">Mitochondrion</location>
    </subcellularLocation>
</comment>
<dbReference type="Pfam" id="PF07534">
    <property type="entry name" value="TLD"/>
    <property type="match status" value="1"/>
</dbReference>
<evidence type="ECO:0000256" key="1">
    <source>
        <dbReference type="ARBA" id="ARBA00004173"/>
    </source>
</evidence>
<feature type="compositionally biased region" description="Basic and acidic residues" evidence="5">
    <location>
        <begin position="475"/>
        <end position="484"/>
    </location>
</feature>
<feature type="region of interest" description="Disordered" evidence="5">
    <location>
        <begin position="313"/>
        <end position="334"/>
    </location>
</feature>
<keyword evidence="8" id="KW-1185">Reference proteome</keyword>
<dbReference type="PANTHER" id="PTHR23354:SF62">
    <property type="entry name" value="MUSTARD, ISOFORM V"/>
    <property type="match status" value="1"/>
</dbReference>
<dbReference type="PANTHER" id="PTHR23354">
    <property type="entry name" value="NUCLEOLAR PROTEIN 7/ESTROGEN RECEPTOR COACTIVATOR-RELATED"/>
    <property type="match status" value="1"/>
</dbReference>
<evidence type="ECO:0000313" key="7">
    <source>
        <dbReference type="EMBL" id="KAL0952980.1"/>
    </source>
</evidence>
<dbReference type="SMART" id="SM00584">
    <property type="entry name" value="TLDc"/>
    <property type="match status" value="1"/>
</dbReference>
<accession>A0ABR3JBX2</accession>
<comment type="similarity">
    <text evidence="2">Belongs to the OXR1 family.</text>
</comment>
<gene>
    <name evidence="7" type="ORF">HGRIS_007192</name>
</gene>
<feature type="region of interest" description="Disordered" evidence="5">
    <location>
        <begin position="238"/>
        <end position="298"/>
    </location>
</feature>
<organism evidence="7 8">
    <name type="scientific">Hohenbuehelia grisea</name>
    <dbReference type="NCBI Taxonomy" id="104357"/>
    <lineage>
        <taxon>Eukaryota</taxon>
        <taxon>Fungi</taxon>
        <taxon>Dikarya</taxon>
        <taxon>Basidiomycota</taxon>
        <taxon>Agaricomycotina</taxon>
        <taxon>Agaricomycetes</taxon>
        <taxon>Agaricomycetidae</taxon>
        <taxon>Agaricales</taxon>
        <taxon>Pleurotineae</taxon>
        <taxon>Pleurotaceae</taxon>
        <taxon>Hohenbuehelia</taxon>
    </lineage>
</organism>
<proteinExistence type="inferred from homology"/>
<feature type="compositionally biased region" description="Low complexity" evidence="5">
    <location>
        <begin position="247"/>
        <end position="257"/>
    </location>
</feature>